<dbReference type="PROSITE" id="PS51750">
    <property type="entry name" value="BRO_N"/>
    <property type="match status" value="1"/>
</dbReference>
<dbReference type="InterPro" id="IPR005039">
    <property type="entry name" value="Ant_C"/>
</dbReference>
<dbReference type="EMBL" id="BK014961">
    <property type="protein sequence ID" value="DAD84516.1"/>
    <property type="molecule type" value="Genomic_DNA"/>
</dbReference>
<proteinExistence type="predicted"/>
<name>A0A8S5MQL8_9CAUD</name>
<dbReference type="Pfam" id="PF02498">
    <property type="entry name" value="Bro-N"/>
    <property type="match status" value="1"/>
</dbReference>
<keyword evidence="1" id="KW-0175">Coiled coil</keyword>
<evidence type="ECO:0000259" key="2">
    <source>
        <dbReference type="PROSITE" id="PS51750"/>
    </source>
</evidence>
<dbReference type="InterPro" id="IPR003497">
    <property type="entry name" value="BRO_N_domain"/>
</dbReference>
<dbReference type="SMART" id="SM01040">
    <property type="entry name" value="Bro-N"/>
    <property type="match status" value="1"/>
</dbReference>
<protein>
    <submittedName>
        <fullName evidence="3">Antirepressor protein</fullName>
    </submittedName>
</protein>
<feature type="domain" description="Bro-N" evidence="2">
    <location>
        <begin position="1"/>
        <end position="104"/>
    </location>
</feature>
<feature type="coiled-coil region" evidence="1">
    <location>
        <begin position="123"/>
        <end position="150"/>
    </location>
</feature>
<accession>A0A8S5MQL8</accession>
<evidence type="ECO:0000256" key="1">
    <source>
        <dbReference type="SAM" id="Coils"/>
    </source>
</evidence>
<organism evidence="3">
    <name type="scientific">Siphoviridae sp. ctA4S13</name>
    <dbReference type="NCBI Taxonomy" id="2826179"/>
    <lineage>
        <taxon>Viruses</taxon>
        <taxon>Duplodnaviria</taxon>
        <taxon>Heunggongvirae</taxon>
        <taxon>Uroviricota</taxon>
        <taxon>Caudoviricetes</taxon>
    </lineage>
</organism>
<dbReference type="GO" id="GO:0003677">
    <property type="term" value="F:DNA binding"/>
    <property type="evidence" value="ECO:0007669"/>
    <property type="project" value="InterPro"/>
</dbReference>
<dbReference type="Pfam" id="PF03374">
    <property type="entry name" value="ANT"/>
    <property type="match status" value="1"/>
</dbReference>
<sequence>MDEIKIMHKSTFLGKEIDVWGTFENPLFRASDVADWLHNTNVSNMVKKVDEDEVTKFNLGSRQGETLFLTENGLYEILMLSRKKEAKQFKKGVKKILHEIRTKGGYLATTQNDTPATILARAMKVADEVIAEHEKRIKELEEQGRHQEIVIEQKGAQIDAQDKQIKIAAPKAEYYDNTLASTTCITTTQVADDLHITARTLNAKLKDLGIIYSQSGQWHLKMPYKGWNLAGTRTYNYQSSNGEISTSTTLVWNQRGKRFIIALYNNDFNVKRAIAEINGENKNK</sequence>
<evidence type="ECO:0000313" key="3">
    <source>
        <dbReference type="EMBL" id="DAD84516.1"/>
    </source>
</evidence>
<reference evidence="3" key="1">
    <citation type="journal article" date="2021" name="Proc. Natl. Acad. Sci. U.S.A.">
        <title>A Catalog of Tens of Thousands of Viruses from Human Metagenomes Reveals Hidden Associations with Chronic Diseases.</title>
        <authorList>
            <person name="Tisza M.J."/>
            <person name="Buck C.B."/>
        </authorList>
    </citation>
    <scope>NUCLEOTIDE SEQUENCE</scope>
    <source>
        <strain evidence="3">CtA4S13</strain>
    </source>
</reference>